<reference evidence="2" key="1">
    <citation type="submission" date="2015-06" db="UniProtKB">
        <authorList>
            <consortium name="EnsemblPlants"/>
        </authorList>
    </citation>
    <scope>IDENTIFICATION</scope>
</reference>
<feature type="compositionally biased region" description="Pro residues" evidence="1">
    <location>
        <begin position="19"/>
        <end position="33"/>
    </location>
</feature>
<sequence>MELLGKRSRWLHDERTAPLRPPPPPPPAAPEAPPTTAESHFGAAAALQLWEGFRHSDMKEKGKN</sequence>
<dbReference type="AlphaFoldDB" id="M8BS94"/>
<feature type="region of interest" description="Disordered" evidence="1">
    <location>
        <begin position="1"/>
        <end position="42"/>
    </location>
</feature>
<name>M8BS94_AEGTA</name>
<dbReference type="EnsemblPlants" id="EMT24673">
    <property type="protein sequence ID" value="EMT24673"/>
    <property type="gene ID" value="F775_43612"/>
</dbReference>
<organism evidence="2">
    <name type="scientific">Aegilops tauschii</name>
    <name type="common">Tausch's goatgrass</name>
    <name type="synonym">Aegilops squarrosa</name>
    <dbReference type="NCBI Taxonomy" id="37682"/>
    <lineage>
        <taxon>Eukaryota</taxon>
        <taxon>Viridiplantae</taxon>
        <taxon>Streptophyta</taxon>
        <taxon>Embryophyta</taxon>
        <taxon>Tracheophyta</taxon>
        <taxon>Spermatophyta</taxon>
        <taxon>Magnoliopsida</taxon>
        <taxon>Liliopsida</taxon>
        <taxon>Poales</taxon>
        <taxon>Poaceae</taxon>
        <taxon>BOP clade</taxon>
        <taxon>Pooideae</taxon>
        <taxon>Triticodae</taxon>
        <taxon>Triticeae</taxon>
        <taxon>Triticinae</taxon>
        <taxon>Aegilops</taxon>
    </lineage>
</organism>
<accession>M8BS94</accession>
<evidence type="ECO:0000256" key="1">
    <source>
        <dbReference type="SAM" id="MobiDB-lite"/>
    </source>
</evidence>
<evidence type="ECO:0000313" key="2">
    <source>
        <dbReference type="EnsemblPlants" id="EMT24673"/>
    </source>
</evidence>
<protein>
    <submittedName>
        <fullName evidence="2">Uncharacterized protein</fullName>
    </submittedName>
</protein>
<proteinExistence type="predicted"/>